<keyword evidence="2" id="KW-1185">Reference proteome</keyword>
<dbReference type="Proteomes" id="UP000592180">
    <property type="component" value="Unassembled WGS sequence"/>
</dbReference>
<evidence type="ECO:0000313" key="1">
    <source>
        <dbReference type="EMBL" id="MBB4807075.1"/>
    </source>
</evidence>
<protein>
    <submittedName>
        <fullName evidence="1">Uncharacterized protein</fullName>
    </submittedName>
</protein>
<gene>
    <name evidence="1" type="ORF">HNP38_002379</name>
</gene>
<evidence type="ECO:0000313" key="2">
    <source>
        <dbReference type="Proteomes" id="UP000592180"/>
    </source>
</evidence>
<sequence>MNQEQTTFLITAIKDALNTSQQKQYTIALNHLEERFNSVEQYDASPDDFIVECVESFYEGNAESEFPDERYKGLNLEEIMASINDIARDFKITLCDILKKNPDTDLVNTTGDTWKEAVKLIIGQLIAAYTGIPDQMTIIMFSAAVVYCISHTITNICV</sequence>
<comment type="caution">
    <text evidence="1">The sequence shown here is derived from an EMBL/GenBank/DDBJ whole genome shotgun (WGS) entry which is preliminary data.</text>
</comment>
<proteinExistence type="predicted"/>
<dbReference type="EMBL" id="JACHLE010000003">
    <property type="protein sequence ID" value="MBB4807075.1"/>
    <property type="molecule type" value="Genomic_DNA"/>
</dbReference>
<dbReference type="RefSeq" id="WP_184189672.1">
    <property type="nucleotide sequence ID" value="NZ_JACHLE010000003.1"/>
</dbReference>
<name>A0A840KES2_9FLAO</name>
<accession>A0A840KES2</accession>
<dbReference type="AlphaFoldDB" id="A0A840KES2"/>
<reference evidence="1 2" key="1">
    <citation type="submission" date="2020-08" db="EMBL/GenBank/DDBJ databases">
        <title>Functional genomics of gut bacteria from endangered species of beetles.</title>
        <authorList>
            <person name="Carlos-Shanley C."/>
        </authorList>
    </citation>
    <scope>NUCLEOTIDE SEQUENCE [LARGE SCALE GENOMIC DNA]</scope>
    <source>
        <strain evidence="1 2">S00151</strain>
    </source>
</reference>
<organism evidence="1 2">
    <name type="scientific">Chryseobacterium defluvii</name>
    <dbReference type="NCBI Taxonomy" id="160396"/>
    <lineage>
        <taxon>Bacteria</taxon>
        <taxon>Pseudomonadati</taxon>
        <taxon>Bacteroidota</taxon>
        <taxon>Flavobacteriia</taxon>
        <taxon>Flavobacteriales</taxon>
        <taxon>Weeksellaceae</taxon>
        <taxon>Chryseobacterium group</taxon>
        <taxon>Chryseobacterium</taxon>
    </lineage>
</organism>